<proteinExistence type="predicted"/>
<evidence type="ECO:0000313" key="3">
    <source>
        <dbReference type="Proteomes" id="UP000811844"/>
    </source>
</evidence>
<dbReference type="Gene3D" id="3.40.390.10">
    <property type="entry name" value="Collagenase (Catalytic Domain)"/>
    <property type="match status" value="1"/>
</dbReference>
<comment type="caution">
    <text evidence="2">The sequence shown here is derived from an EMBL/GenBank/DDBJ whole genome shotgun (WGS) entry which is preliminary data.</text>
</comment>
<evidence type="ECO:0000256" key="1">
    <source>
        <dbReference type="SAM" id="SignalP"/>
    </source>
</evidence>
<reference evidence="2 3" key="1">
    <citation type="submission" date="2020-02" db="EMBL/GenBank/DDBJ databases">
        <title>Shewanella WXL01 sp. nov., a marine bacterium isolated from green algae in Luhuitou Fringing Reef (Northern South China Sea).</title>
        <authorList>
            <person name="Wang X."/>
        </authorList>
    </citation>
    <scope>NUCLEOTIDE SEQUENCE [LARGE SCALE GENOMIC DNA]</scope>
    <source>
        <strain evidence="2 3">MCCC 1A01895</strain>
    </source>
</reference>
<keyword evidence="3" id="KW-1185">Reference proteome</keyword>
<dbReference type="NCBIfam" id="NF038115">
    <property type="entry name" value="SVAGG"/>
    <property type="match status" value="1"/>
</dbReference>
<dbReference type="Proteomes" id="UP000811844">
    <property type="component" value="Unassembled WGS sequence"/>
</dbReference>
<dbReference type="InterPro" id="IPR024079">
    <property type="entry name" value="MetalloPept_cat_dom_sf"/>
</dbReference>
<organism evidence="2 3">
    <name type="scientific">Shewanella intestini</name>
    <dbReference type="NCBI Taxonomy" id="2017544"/>
    <lineage>
        <taxon>Bacteria</taxon>
        <taxon>Pseudomonadati</taxon>
        <taxon>Pseudomonadota</taxon>
        <taxon>Gammaproteobacteria</taxon>
        <taxon>Alteromonadales</taxon>
        <taxon>Shewanellaceae</taxon>
        <taxon>Shewanella</taxon>
    </lineage>
</organism>
<evidence type="ECO:0000313" key="2">
    <source>
        <dbReference type="EMBL" id="MBR9728089.1"/>
    </source>
</evidence>
<dbReference type="NCBIfam" id="TIGR03501">
    <property type="entry name" value="GlyGly_CTERM"/>
    <property type="match status" value="1"/>
</dbReference>
<dbReference type="SUPFAM" id="SSF55486">
    <property type="entry name" value="Metalloproteases ('zincins'), catalytic domain"/>
    <property type="match status" value="1"/>
</dbReference>
<sequence length="400" mass="43890">MKILNTFIGLGLGLLSVSAFAVEQVDVLFLVEPKAYESVNKEDLNKLIEAQISTANSIHNNAGTGINYHEIAVVPWVDNSVGDNIEQGQSFVGSSGDIMYSIPYSETQYNEAFPSLPIHYNNLMNSLAKKYHADNVVFIASPSSRNVGDVTQIGNAIQSWGVVVTLGGLQNSSTLLTHEWGHNLGLGHTSEEECSKKQYVMCAIASESPDTAFIESDVKDMKGVMDGTIDPYSTNPWVLDHRLLSHYSTPMKKLVNVNLSIEKTILDYTINSTEVVLELSEPLDHEVSIELYTESINAIYGVNYDKDIYHRVTFAPGETKKRIDANVTHTGKDVSFKIGARRGLDLNDSNVVTVTVKSNPKLKVEVKTGKSSKDSGGSLGFYSLFGLLLLSFLRKTNTNV</sequence>
<name>A0ABS5I234_9GAMM</name>
<gene>
    <name evidence="2" type="ORF">G3R48_08850</name>
</gene>
<keyword evidence="1" id="KW-0732">Signal</keyword>
<feature type="signal peptide" evidence="1">
    <location>
        <begin position="1"/>
        <end position="21"/>
    </location>
</feature>
<dbReference type="InterPro" id="IPR020008">
    <property type="entry name" value="GlyGly_CTERM"/>
</dbReference>
<dbReference type="RefSeq" id="WP_153664707.1">
    <property type="nucleotide sequence ID" value="NZ_JAAIKR010000007.1"/>
</dbReference>
<protein>
    <submittedName>
        <fullName evidence="2">GlyGly-CTERM sorting domain-containing protein</fullName>
    </submittedName>
</protein>
<dbReference type="EMBL" id="JAAIKR010000007">
    <property type="protein sequence ID" value="MBR9728089.1"/>
    <property type="molecule type" value="Genomic_DNA"/>
</dbReference>
<dbReference type="Pfam" id="PF13688">
    <property type="entry name" value="Reprolysin_5"/>
    <property type="match status" value="1"/>
</dbReference>
<accession>A0ABS5I234</accession>
<feature type="chain" id="PRO_5046662731" evidence="1">
    <location>
        <begin position="22"/>
        <end position="400"/>
    </location>
</feature>